<evidence type="ECO:0000313" key="3">
    <source>
        <dbReference type="EMBL" id="ATY67412.1"/>
    </source>
</evidence>
<evidence type="ECO:0000313" key="4">
    <source>
        <dbReference type="Proteomes" id="UP000323067"/>
    </source>
</evidence>
<gene>
    <name evidence="3" type="ORF">A9K55_000054</name>
</gene>
<evidence type="ECO:0000256" key="1">
    <source>
        <dbReference type="SAM" id="MobiDB-lite"/>
    </source>
</evidence>
<feature type="compositionally biased region" description="Basic and acidic residues" evidence="1">
    <location>
        <begin position="50"/>
        <end position="60"/>
    </location>
</feature>
<feature type="signal peptide" evidence="2">
    <location>
        <begin position="1"/>
        <end position="27"/>
    </location>
</feature>
<reference evidence="3 4" key="1">
    <citation type="journal article" date="2017" name="BMC Genomics">
        <title>Chromosome level assembly and secondary metabolite potential of the parasitic fungus Cordyceps militaris.</title>
        <authorList>
            <person name="Kramer G.J."/>
            <person name="Nodwell J.R."/>
        </authorList>
    </citation>
    <scope>NUCLEOTIDE SEQUENCE [LARGE SCALE GENOMIC DNA]</scope>
    <source>
        <strain evidence="3 4">ATCC 34164</strain>
    </source>
</reference>
<protein>
    <submittedName>
        <fullName evidence="3">Uncharacterized protein</fullName>
    </submittedName>
</protein>
<dbReference type="VEuPathDB" id="FungiDB:CCM_07357"/>
<organism evidence="3 4">
    <name type="scientific">Cordyceps militaris</name>
    <name type="common">Caterpillar fungus</name>
    <name type="synonym">Clavaria militaris</name>
    <dbReference type="NCBI Taxonomy" id="73501"/>
    <lineage>
        <taxon>Eukaryota</taxon>
        <taxon>Fungi</taxon>
        <taxon>Dikarya</taxon>
        <taxon>Ascomycota</taxon>
        <taxon>Pezizomycotina</taxon>
        <taxon>Sordariomycetes</taxon>
        <taxon>Hypocreomycetidae</taxon>
        <taxon>Hypocreales</taxon>
        <taxon>Cordycipitaceae</taxon>
        <taxon>Cordyceps</taxon>
    </lineage>
</organism>
<dbReference type="OrthoDB" id="5194044at2759"/>
<proteinExistence type="predicted"/>
<feature type="compositionally biased region" description="Polar residues" evidence="1">
    <location>
        <begin position="73"/>
        <end position="82"/>
    </location>
</feature>
<keyword evidence="2" id="KW-0732">Signal</keyword>
<feature type="region of interest" description="Disordered" evidence="1">
    <location>
        <begin position="45"/>
        <end position="147"/>
    </location>
</feature>
<accession>A0A2H4SWD8</accession>
<feature type="chain" id="PRO_5014194085" evidence="2">
    <location>
        <begin position="28"/>
        <end position="527"/>
    </location>
</feature>
<sequence length="527" mass="56811">MPILPANFKSCLYNLVLSLSTLLAALQQPSLRHPRLARGIGVVSAMPDLDDPRTPRKGKEPVPMPSKHVHFETNGSASSSGKTYPPPPQATSAPNSPGPSKAQPPSSGKAEQQAAPPVDNQPTSFPQVGAPPGSQFGPGQWYTSADPRMSLNQPQQYQQYQYQVPSNGGYWAQGGVPLFANGAPAGTHFYPAAVPPHFAAFNNICHPVFHTLVYHHCYHHFPLSPPASSYPSSPPKHHFNHRLPRHRRTSALLAGTAAAPATDVNTMANYQNAGPPAFGANFQPPVPDTTFGPIPHVYVPRFDAAVALPPGPPVGPPFLHFVHAPADPCPPSFTVIMPPAFYTDGYHYYASVPGREQGGASADHDEQLTYSCRDFLQPAYSAVPAGQPGFVIGQQPSLMPQPMAAGQPVFVAGQVPPGIIQAPPQVIMGGGGGIPVFAGNSGNPPDVSGLGRTQGEETLRQLQFAHANKLFEPQEFKPADDDPSRFYYVREVDGNWTQRNRFTIDHMGDCRWYVTDEGWFYAVRLPD</sequence>
<dbReference type="AlphaFoldDB" id="A0A2H4SWD8"/>
<dbReference type="EMBL" id="CP023328">
    <property type="protein sequence ID" value="ATY67412.1"/>
    <property type="molecule type" value="Genomic_DNA"/>
</dbReference>
<dbReference type="Proteomes" id="UP000323067">
    <property type="component" value="Chromosome i"/>
</dbReference>
<evidence type="ECO:0000256" key="2">
    <source>
        <dbReference type="SAM" id="SignalP"/>
    </source>
</evidence>
<name>A0A2H4SWD8_CORMI</name>
<dbReference type="VEuPathDB" id="FungiDB:A9K55_000054"/>